<keyword evidence="1" id="KW-0472">Membrane</keyword>
<keyword evidence="1" id="KW-1133">Transmembrane helix</keyword>
<gene>
    <name evidence="2" type="ORF">Py17XNL_001002197</name>
</gene>
<evidence type="ECO:0000256" key="1">
    <source>
        <dbReference type="SAM" id="Phobius"/>
    </source>
</evidence>
<keyword evidence="1" id="KW-0812">Transmembrane</keyword>
<name>A0AAE9WSX2_PLAYO</name>
<sequence length="139" mass="16088">MSMTLYPYVTSCHISSKKLTNSTSPAAALHGISYITNIIFPGFTTMIITFFAFNIFNNFQTYNNIFSPRYIPNPFFSALVIKKKEAKLGFTHGMLLFYFAHSCKNICSFSLYASYSIIGNWDNLWNNHITFHNNYIHFF</sequence>
<feature type="transmembrane region" description="Helical" evidence="1">
    <location>
        <begin position="34"/>
        <end position="56"/>
    </location>
</feature>
<accession>A0AAE9WSX2</accession>
<protein>
    <submittedName>
        <fullName evidence="2">Inner membrane complex suture component</fullName>
    </submittedName>
</protein>
<dbReference type="AlphaFoldDB" id="A0AAE9WSX2"/>
<proteinExistence type="predicted"/>
<reference evidence="2" key="1">
    <citation type="submission" date="2023-01" db="EMBL/GenBank/DDBJ databases">
        <title>Long-Read Genome Assembly and Gene Model Annotations for the Rodent Malaria Parasite Plasmodium yoelii 17XNL.</title>
        <authorList>
            <person name="Mitchell G.J."/>
            <person name="Sebastian A."/>
            <person name="Albert I."/>
            <person name="Lindner S.E."/>
        </authorList>
    </citation>
    <scope>NUCLEOTIDE SEQUENCE</scope>
    <source>
        <strain evidence="2">17XNL clone 1.1</strain>
    </source>
</reference>
<dbReference type="EMBL" id="CP115534">
    <property type="protein sequence ID" value="WBY57894.1"/>
    <property type="molecule type" value="Genomic_DNA"/>
</dbReference>
<organism evidence="2 3">
    <name type="scientific">Plasmodium yoelii yoelii</name>
    <dbReference type="NCBI Taxonomy" id="73239"/>
    <lineage>
        <taxon>Eukaryota</taxon>
        <taxon>Sar</taxon>
        <taxon>Alveolata</taxon>
        <taxon>Apicomplexa</taxon>
        <taxon>Aconoidasida</taxon>
        <taxon>Haemosporida</taxon>
        <taxon>Plasmodiidae</taxon>
        <taxon>Plasmodium</taxon>
        <taxon>Plasmodium (Vinckeia)</taxon>
    </lineage>
</organism>
<evidence type="ECO:0000313" key="3">
    <source>
        <dbReference type="Proteomes" id="UP001054126"/>
    </source>
</evidence>
<evidence type="ECO:0000313" key="2">
    <source>
        <dbReference type="EMBL" id="WBY57894.1"/>
    </source>
</evidence>
<dbReference type="Proteomes" id="UP001054126">
    <property type="component" value="Chromosome 10"/>
</dbReference>